<feature type="domain" description="C2H2-type" evidence="1">
    <location>
        <begin position="138"/>
        <end position="159"/>
    </location>
</feature>
<evidence type="ECO:0000313" key="3">
    <source>
        <dbReference type="Proteomes" id="UP001642540"/>
    </source>
</evidence>
<dbReference type="Proteomes" id="UP001642540">
    <property type="component" value="Unassembled WGS sequence"/>
</dbReference>
<dbReference type="PROSITE" id="PS00028">
    <property type="entry name" value="ZINC_FINGER_C2H2_1"/>
    <property type="match status" value="1"/>
</dbReference>
<evidence type="ECO:0000313" key="2">
    <source>
        <dbReference type="EMBL" id="CAL8077633.1"/>
    </source>
</evidence>
<evidence type="ECO:0000259" key="1">
    <source>
        <dbReference type="PROSITE" id="PS00028"/>
    </source>
</evidence>
<accession>A0ABP1PU68</accession>
<comment type="caution">
    <text evidence="2">The sequence shown here is derived from an EMBL/GenBank/DDBJ whole genome shotgun (WGS) entry which is preliminary data.</text>
</comment>
<sequence>MYSYRIHKSDVVSCPELSSSRSGCQRSNLTSKYNGTIHYTRVMGRVNGMLVCRATRKLPPRLANEKRTKLMEEGIKREEKVAGSNDKDKVKPATVIRNGVRVQPFQLGNNSDIIYYKDEESIHKADKGQPKEVTIWTCGVCSKIFISDEASRNHFKDSHSDLSLP</sequence>
<protein>
    <recommendedName>
        <fullName evidence="1">C2H2-type domain-containing protein</fullName>
    </recommendedName>
</protein>
<gene>
    <name evidence="2" type="ORF">ODALV1_LOCUS3866</name>
</gene>
<dbReference type="EMBL" id="CAXLJM020000013">
    <property type="protein sequence ID" value="CAL8077633.1"/>
    <property type="molecule type" value="Genomic_DNA"/>
</dbReference>
<dbReference type="InterPro" id="IPR013087">
    <property type="entry name" value="Znf_C2H2_type"/>
</dbReference>
<reference evidence="2 3" key="1">
    <citation type="submission" date="2024-08" db="EMBL/GenBank/DDBJ databases">
        <authorList>
            <person name="Cucini C."/>
            <person name="Frati F."/>
        </authorList>
    </citation>
    <scope>NUCLEOTIDE SEQUENCE [LARGE SCALE GENOMIC DNA]</scope>
</reference>
<name>A0ABP1PU68_9HEXA</name>
<organism evidence="2 3">
    <name type="scientific">Orchesella dallaii</name>
    <dbReference type="NCBI Taxonomy" id="48710"/>
    <lineage>
        <taxon>Eukaryota</taxon>
        <taxon>Metazoa</taxon>
        <taxon>Ecdysozoa</taxon>
        <taxon>Arthropoda</taxon>
        <taxon>Hexapoda</taxon>
        <taxon>Collembola</taxon>
        <taxon>Entomobryomorpha</taxon>
        <taxon>Entomobryoidea</taxon>
        <taxon>Orchesellidae</taxon>
        <taxon>Orchesellinae</taxon>
        <taxon>Orchesella</taxon>
    </lineage>
</organism>
<proteinExistence type="predicted"/>
<keyword evidence="3" id="KW-1185">Reference proteome</keyword>